<evidence type="ECO:0000259" key="2">
    <source>
        <dbReference type="Pfam" id="PF07883"/>
    </source>
</evidence>
<reference evidence="3 4" key="1">
    <citation type="submission" date="2018-07" db="EMBL/GenBank/DDBJ databases">
        <title>Venubactetium sediminum gen. nov., sp. nov., isolated from a marine solar saltern.</title>
        <authorList>
            <person name="Wang S."/>
        </authorList>
    </citation>
    <scope>NUCLEOTIDE SEQUENCE [LARGE SCALE GENOMIC DNA]</scope>
    <source>
        <strain evidence="3 4">WD2A32</strain>
    </source>
</reference>
<dbReference type="Pfam" id="PF07883">
    <property type="entry name" value="Cupin_2"/>
    <property type="match status" value="1"/>
</dbReference>
<proteinExistence type="predicted"/>
<dbReference type="InterPro" id="IPR014710">
    <property type="entry name" value="RmlC-like_jellyroll"/>
</dbReference>
<dbReference type="InterPro" id="IPR013096">
    <property type="entry name" value="Cupin_2"/>
</dbReference>
<sequence length="111" mass="12464">MAEPEGGWRITAEQARNVEPDPGRGSALLMRHGTMTLRHYAPRGHDPQKPHRQDELYVVLSGTGTFMRNGKRTPFAPGDVLFAAAGDDHRFEEFSDDFETWVMFYGPEGGE</sequence>
<protein>
    <submittedName>
        <fullName evidence="3">Cupin domain-containing protein</fullName>
    </submittedName>
</protein>
<comment type="caution">
    <text evidence="3">The sequence shown here is derived from an EMBL/GenBank/DDBJ whole genome shotgun (WGS) entry which is preliminary data.</text>
</comment>
<accession>A0A369TCR4</accession>
<dbReference type="EMBL" id="QPMH01000003">
    <property type="protein sequence ID" value="RDD63141.1"/>
    <property type="molecule type" value="Genomic_DNA"/>
</dbReference>
<evidence type="ECO:0000256" key="1">
    <source>
        <dbReference type="SAM" id="MobiDB-lite"/>
    </source>
</evidence>
<dbReference type="Proteomes" id="UP000253941">
    <property type="component" value="Unassembled WGS sequence"/>
</dbReference>
<name>A0A369TCR4_9PROT</name>
<dbReference type="RefSeq" id="WP_114581091.1">
    <property type="nucleotide sequence ID" value="NZ_QPMH01000003.1"/>
</dbReference>
<gene>
    <name evidence="3" type="ORF">DRB17_05070</name>
</gene>
<dbReference type="SUPFAM" id="SSF51182">
    <property type="entry name" value="RmlC-like cupins"/>
    <property type="match status" value="1"/>
</dbReference>
<keyword evidence="4" id="KW-1185">Reference proteome</keyword>
<dbReference type="Gene3D" id="2.60.120.10">
    <property type="entry name" value="Jelly Rolls"/>
    <property type="match status" value="1"/>
</dbReference>
<evidence type="ECO:0000313" key="3">
    <source>
        <dbReference type="EMBL" id="RDD63141.1"/>
    </source>
</evidence>
<feature type="domain" description="Cupin type-2" evidence="2">
    <location>
        <begin position="39"/>
        <end position="92"/>
    </location>
</feature>
<organism evidence="3 4">
    <name type="scientific">Ferruginivarius sediminum</name>
    <dbReference type="NCBI Taxonomy" id="2661937"/>
    <lineage>
        <taxon>Bacteria</taxon>
        <taxon>Pseudomonadati</taxon>
        <taxon>Pseudomonadota</taxon>
        <taxon>Alphaproteobacteria</taxon>
        <taxon>Rhodospirillales</taxon>
        <taxon>Rhodospirillaceae</taxon>
        <taxon>Ferruginivarius</taxon>
    </lineage>
</organism>
<dbReference type="InterPro" id="IPR011051">
    <property type="entry name" value="RmlC_Cupin_sf"/>
</dbReference>
<feature type="region of interest" description="Disordered" evidence="1">
    <location>
        <begin position="1"/>
        <end position="28"/>
    </location>
</feature>
<dbReference type="AlphaFoldDB" id="A0A369TCR4"/>
<evidence type="ECO:0000313" key="4">
    <source>
        <dbReference type="Proteomes" id="UP000253941"/>
    </source>
</evidence>